<keyword evidence="11" id="KW-1185">Reference proteome</keyword>
<keyword evidence="4 8" id="KW-0479">Metal-binding</keyword>
<dbReference type="Proteomes" id="UP000218891">
    <property type="component" value="Plasmid pP36_f"/>
</dbReference>
<protein>
    <recommendedName>
        <fullName evidence="8">Ribonuclease VapC</fullName>
        <shortName evidence="8">RNase VapC</shortName>
        <ecNumber evidence="8">3.1.-.-</ecNumber>
    </recommendedName>
    <alternativeName>
        <fullName evidence="8">Toxin VapC</fullName>
    </alternativeName>
</protein>
<dbReference type="PANTHER" id="PTHR33653:SF1">
    <property type="entry name" value="RIBONUCLEASE VAPC2"/>
    <property type="match status" value="1"/>
</dbReference>
<reference evidence="10 11" key="3">
    <citation type="journal article" date="2017" name="Int. J. Syst. Evol. Microbiol.">
        <title>Adaptation of Surface-Associated Bacteria to the Open Ocean: A Genomically Distinct Subpopulation of Phaeobacter gallaeciensis Colonizes Pacific Mesozooplankton.</title>
        <authorList>
            <person name="Freese H.M."/>
            <person name="Methner A."/>
            <person name="Overmann J."/>
        </authorList>
    </citation>
    <scope>NUCLEOTIDE SEQUENCE [LARGE SCALE GENOMIC DNA]</scope>
    <source>
        <strain evidence="10 11">P36</strain>
    </source>
</reference>
<evidence type="ECO:0000256" key="4">
    <source>
        <dbReference type="ARBA" id="ARBA00022723"/>
    </source>
</evidence>
<evidence type="ECO:0000259" key="9">
    <source>
        <dbReference type="Pfam" id="PF01850"/>
    </source>
</evidence>
<feature type="domain" description="PIN" evidence="9">
    <location>
        <begin position="4"/>
        <end position="122"/>
    </location>
</feature>
<dbReference type="Pfam" id="PF01850">
    <property type="entry name" value="PIN"/>
    <property type="match status" value="1"/>
</dbReference>
<keyword evidence="8" id="KW-0800">Toxin</keyword>
<gene>
    <name evidence="8 10" type="primary">vapC</name>
    <name evidence="10" type="ORF">PhaeoP36_04037</name>
</gene>
<comment type="similarity">
    <text evidence="7 8">Belongs to the PINc/VapC protein family.</text>
</comment>
<dbReference type="EC" id="3.1.-.-" evidence="8"/>
<proteinExistence type="inferred from homology"/>
<evidence type="ECO:0000256" key="6">
    <source>
        <dbReference type="ARBA" id="ARBA00022842"/>
    </source>
</evidence>
<dbReference type="CDD" id="cd18745">
    <property type="entry name" value="PIN_VapC4-5_FitB-like"/>
    <property type="match status" value="1"/>
</dbReference>
<keyword evidence="10" id="KW-0255">Endonuclease</keyword>
<evidence type="ECO:0000256" key="1">
    <source>
        <dbReference type="ARBA" id="ARBA00001946"/>
    </source>
</evidence>
<keyword evidence="5 8" id="KW-0378">Hydrolase</keyword>
<geneLocation type="plasmid" evidence="10 11">
    <name>pP36_f</name>
</geneLocation>
<dbReference type="Gene3D" id="3.40.50.1010">
    <property type="entry name" value="5'-nuclease"/>
    <property type="match status" value="1"/>
</dbReference>
<dbReference type="SUPFAM" id="SSF88723">
    <property type="entry name" value="PIN domain-like"/>
    <property type="match status" value="1"/>
</dbReference>
<evidence type="ECO:0000256" key="8">
    <source>
        <dbReference type="HAMAP-Rule" id="MF_00265"/>
    </source>
</evidence>
<dbReference type="EMBL" id="CP010649">
    <property type="protein sequence ID" value="ATG38112.1"/>
    <property type="molecule type" value="Genomic_DNA"/>
</dbReference>
<dbReference type="HAMAP" id="MF_00265">
    <property type="entry name" value="VapC_Nob1"/>
    <property type="match status" value="1"/>
</dbReference>
<feature type="binding site" evidence="8">
    <location>
        <position position="6"/>
    </location>
    <ligand>
        <name>Mg(2+)</name>
        <dbReference type="ChEBI" id="CHEBI:18420"/>
    </ligand>
</feature>
<keyword evidence="10" id="KW-0614">Plasmid</keyword>
<evidence type="ECO:0000256" key="3">
    <source>
        <dbReference type="ARBA" id="ARBA00022722"/>
    </source>
</evidence>
<dbReference type="GO" id="GO:0004519">
    <property type="term" value="F:endonuclease activity"/>
    <property type="evidence" value="ECO:0007669"/>
    <property type="project" value="UniProtKB-KW"/>
</dbReference>
<evidence type="ECO:0000256" key="2">
    <source>
        <dbReference type="ARBA" id="ARBA00022649"/>
    </source>
</evidence>
<name>A0ABM6PK00_9RHOB</name>
<evidence type="ECO:0000313" key="11">
    <source>
        <dbReference type="Proteomes" id="UP000218891"/>
    </source>
</evidence>
<evidence type="ECO:0000256" key="5">
    <source>
        <dbReference type="ARBA" id="ARBA00022801"/>
    </source>
</evidence>
<dbReference type="InterPro" id="IPR002716">
    <property type="entry name" value="PIN_dom"/>
</dbReference>
<evidence type="ECO:0000313" key="10">
    <source>
        <dbReference type="EMBL" id="ATG38112.1"/>
    </source>
</evidence>
<keyword evidence="2 8" id="KW-1277">Toxin-antitoxin system</keyword>
<keyword evidence="6 8" id="KW-0460">Magnesium</keyword>
<evidence type="ECO:0000256" key="7">
    <source>
        <dbReference type="ARBA" id="ARBA00038093"/>
    </source>
</evidence>
<feature type="binding site" evidence="8">
    <location>
        <position position="95"/>
    </location>
    <ligand>
        <name>Mg(2+)</name>
        <dbReference type="ChEBI" id="CHEBI:18420"/>
    </ligand>
</feature>
<keyword evidence="3 8" id="KW-0540">Nuclease</keyword>
<reference evidence="10 11" key="2">
    <citation type="journal article" date="2017" name="Genome Biol. Evol.">
        <title>Trajectories and Drivers of Genome Evolution in Surface-Associated Marine Phaeobacter.</title>
        <authorList>
            <person name="Freese H.M."/>
            <person name="Sikorski J."/>
            <person name="Bunk B."/>
            <person name="Scheuner C."/>
            <person name="Meier-Kolthoff J.P."/>
            <person name="Sproer C."/>
            <person name="Gram L."/>
            <person name="Overmann J."/>
        </authorList>
    </citation>
    <scope>NUCLEOTIDE SEQUENCE [LARGE SCALE GENOMIC DNA]</scope>
    <source>
        <strain evidence="10 11">P36</strain>
    </source>
</reference>
<dbReference type="InterPro" id="IPR050556">
    <property type="entry name" value="Type_II_TA_system_RNase"/>
</dbReference>
<comment type="cofactor">
    <cofactor evidence="1 8">
        <name>Mg(2+)</name>
        <dbReference type="ChEBI" id="CHEBI:18420"/>
    </cofactor>
</comment>
<dbReference type="GO" id="GO:0016787">
    <property type="term" value="F:hydrolase activity"/>
    <property type="evidence" value="ECO:0007669"/>
    <property type="project" value="UniProtKB-KW"/>
</dbReference>
<dbReference type="InterPro" id="IPR029060">
    <property type="entry name" value="PIN-like_dom_sf"/>
</dbReference>
<organism evidence="10 11">
    <name type="scientific">Phaeobacter piscinae</name>
    <dbReference type="NCBI Taxonomy" id="1580596"/>
    <lineage>
        <taxon>Bacteria</taxon>
        <taxon>Pseudomonadati</taxon>
        <taxon>Pseudomonadota</taxon>
        <taxon>Alphaproteobacteria</taxon>
        <taxon>Rhodobacterales</taxon>
        <taxon>Roseobacteraceae</taxon>
        <taxon>Phaeobacter</taxon>
    </lineage>
</organism>
<comment type="function">
    <text evidence="8">Toxic component of a toxin-antitoxin (TA) system. An RNase.</text>
</comment>
<reference evidence="10 11" key="1">
    <citation type="journal article" date="2017" name="Front. Microbiol.">
        <title>Phaeobacter piscinae sp. nov., a species of the Roseobacter group and potential aquaculture probiont.</title>
        <authorList>
            <person name="Sonnenschein E.C."/>
            <person name="Phippen C.B.W."/>
            <person name="Nielsen K.F."/>
            <person name="Mateiu R.V."/>
            <person name="Melchiorsen J."/>
            <person name="Gram L."/>
            <person name="Overmann J."/>
            <person name="Freese H.M."/>
        </authorList>
    </citation>
    <scope>NUCLEOTIDE SEQUENCE [LARGE SCALE GENOMIC DNA]</scope>
    <source>
        <strain evidence="10 11">P36</strain>
    </source>
</reference>
<dbReference type="PANTHER" id="PTHR33653">
    <property type="entry name" value="RIBONUCLEASE VAPC2"/>
    <property type="match status" value="1"/>
</dbReference>
<sequence length="129" mass="14244">MKFLLDTNAVIAIIAGNSNVIARLSEHAPKDFGVPSVVMHELYFGAYKSKKVEANLARIEALRFEVLDLSESDARAAGEIRADLKRQGTPIGPYDVLIAGQAVARSLVLVTNNVKEFRRVSGLQYEDWQ</sequence>
<dbReference type="InterPro" id="IPR022907">
    <property type="entry name" value="VapC_family"/>
</dbReference>
<reference evidence="10 11" key="4">
    <citation type="journal article" date="2018" name="Environ. Microbiol. Rep.">
        <title>Phylogenetic distribution of roseobacticides in the Roseobacter group and their effect on microalgae.</title>
        <authorList>
            <person name="Sonnenschein E.C."/>
            <person name="Phippen C.B."/>
            <person name="Bentzon-Tilia M."/>
            <person name="Rasmussen S.A."/>
            <person name="Nielsen K.F."/>
            <person name="Gram L."/>
        </authorList>
    </citation>
    <scope>NUCLEOTIDE SEQUENCE [LARGE SCALE GENOMIC DNA]</scope>
    <source>
        <strain evidence="10 11">P36</strain>
    </source>
</reference>
<accession>A0ABM6PK00</accession>
<dbReference type="RefSeq" id="WP_096870204.1">
    <property type="nucleotide sequence ID" value="NZ_CP010649.1"/>
</dbReference>